<evidence type="ECO:0000256" key="1">
    <source>
        <dbReference type="ARBA" id="ARBA00001964"/>
    </source>
</evidence>
<dbReference type="InterPro" id="IPR009014">
    <property type="entry name" value="Transketo_C/PFOR_II"/>
</dbReference>
<dbReference type="InterPro" id="IPR033248">
    <property type="entry name" value="Transketolase_C"/>
</dbReference>
<evidence type="ECO:0000256" key="2">
    <source>
        <dbReference type="ARBA" id="ARBA00023002"/>
    </source>
</evidence>
<comment type="cofactor">
    <cofactor evidence="1">
        <name>thiamine diphosphate</name>
        <dbReference type="ChEBI" id="CHEBI:58937"/>
    </cofactor>
</comment>
<dbReference type="EMBL" id="AESD01000522">
    <property type="protein sequence ID" value="EHJ11779.1"/>
    <property type="molecule type" value="Genomic_DNA"/>
</dbReference>
<keyword evidence="3" id="KW-0786">Thiamine pyrophosphate</keyword>
<dbReference type="Gene3D" id="3.40.50.920">
    <property type="match status" value="1"/>
</dbReference>
<comment type="caution">
    <text evidence="5">The sequence shown here is derived from an EMBL/GenBank/DDBJ whole genome shotgun (WGS) entry which is preliminary data.</text>
</comment>
<name>G5J7R4_CROWT</name>
<sequence>MAVKNYGEAIREAFEYLLDKYPNVFTIGQGLWSPWYVGNSMTELEVKFGKDRVIDTPVSEQATTGAALGSSLCGYRPIVIHPRVDFALLAVDQMVNQSAKWCHMLGGQSSAPVTFRCIINRGGEQGAQHSQSLYSWFAHIPGLRVITPYSPQDARDLLISSVLCDDPVMYIDDRWLYDLETDLPPIKEYDLASQGAKKIREGTDITLVGNSHGTHLCMEAAKQLESQNIQCEVIDLRILNPLRIEVLFDSLKRTRNLCVIDEDWRNCGMAGEIIASVIESCPMGTLLTSPLRLTLPDAPAPTSKSLEQIYYLKVEEICQKIKMLLDCV</sequence>
<evidence type="ECO:0000259" key="4">
    <source>
        <dbReference type="SMART" id="SM00861"/>
    </source>
</evidence>
<dbReference type="PATRIC" id="fig|423471.3.peg.3282"/>
<dbReference type="SUPFAM" id="SSF52518">
    <property type="entry name" value="Thiamin diphosphate-binding fold (THDP-binding)"/>
    <property type="match status" value="1"/>
</dbReference>
<dbReference type="AlphaFoldDB" id="G5J7R4"/>
<dbReference type="GeneID" id="88767028"/>
<evidence type="ECO:0000256" key="3">
    <source>
        <dbReference type="ARBA" id="ARBA00023052"/>
    </source>
</evidence>
<organism evidence="5 6">
    <name type="scientific">Crocosphaera watsonii WH 0003</name>
    <dbReference type="NCBI Taxonomy" id="423471"/>
    <lineage>
        <taxon>Bacteria</taxon>
        <taxon>Bacillati</taxon>
        <taxon>Cyanobacteriota</taxon>
        <taxon>Cyanophyceae</taxon>
        <taxon>Oscillatoriophycideae</taxon>
        <taxon>Chroococcales</taxon>
        <taxon>Aphanothecaceae</taxon>
        <taxon>Crocosphaera</taxon>
    </lineage>
</organism>
<proteinExistence type="predicted"/>
<evidence type="ECO:0000313" key="6">
    <source>
        <dbReference type="Proteomes" id="UP000003477"/>
    </source>
</evidence>
<dbReference type="PANTHER" id="PTHR43257:SF2">
    <property type="entry name" value="PYRUVATE DEHYDROGENASE E1 COMPONENT SUBUNIT BETA"/>
    <property type="match status" value="1"/>
</dbReference>
<dbReference type="Pfam" id="PF02779">
    <property type="entry name" value="Transket_pyr"/>
    <property type="match status" value="1"/>
</dbReference>
<dbReference type="RefSeq" id="WP_007311550.1">
    <property type="nucleotide sequence ID" value="NZ_AESD01000522.1"/>
</dbReference>
<dbReference type="Pfam" id="PF02780">
    <property type="entry name" value="Transketolase_C"/>
    <property type="match status" value="1"/>
</dbReference>
<evidence type="ECO:0000313" key="5">
    <source>
        <dbReference type="EMBL" id="EHJ11779.1"/>
    </source>
</evidence>
<dbReference type="Proteomes" id="UP000003477">
    <property type="component" value="Unassembled WGS sequence"/>
</dbReference>
<keyword evidence="5" id="KW-0670">Pyruvate</keyword>
<feature type="domain" description="Transketolase-like pyrimidine-binding" evidence="4">
    <location>
        <begin position="4"/>
        <end position="179"/>
    </location>
</feature>
<dbReference type="SUPFAM" id="SSF52922">
    <property type="entry name" value="TK C-terminal domain-like"/>
    <property type="match status" value="1"/>
</dbReference>
<dbReference type="EC" id="1.2.4.1" evidence="5"/>
<dbReference type="Gene3D" id="3.40.50.970">
    <property type="match status" value="1"/>
</dbReference>
<dbReference type="GO" id="GO:0004739">
    <property type="term" value="F:pyruvate dehydrogenase (acetyl-transferring) activity"/>
    <property type="evidence" value="ECO:0007669"/>
    <property type="project" value="UniProtKB-EC"/>
</dbReference>
<dbReference type="InterPro" id="IPR005475">
    <property type="entry name" value="Transketolase-like_Pyr-bd"/>
</dbReference>
<keyword evidence="2 5" id="KW-0560">Oxidoreductase</keyword>
<accession>G5J7R4</accession>
<dbReference type="InterPro" id="IPR029061">
    <property type="entry name" value="THDP-binding"/>
</dbReference>
<gene>
    <name evidence="5" type="ORF">CWATWH0003_3500</name>
</gene>
<reference evidence="5 6" key="1">
    <citation type="journal article" date="2011" name="Front. Microbiol.">
        <title>Two Strains of Crocosphaera watsonii with Highly Conserved Genomes are Distinguished by Strain-Specific Features.</title>
        <authorList>
            <person name="Bench S.R."/>
            <person name="Ilikchyan I.N."/>
            <person name="Tripp H.J."/>
            <person name="Zehr J.P."/>
        </authorList>
    </citation>
    <scope>NUCLEOTIDE SEQUENCE [LARGE SCALE GENOMIC DNA]</scope>
    <source>
        <strain evidence="5 6">WH 0003</strain>
    </source>
</reference>
<dbReference type="PANTHER" id="PTHR43257">
    <property type="entry name" value="PYRUVATE DEHYDROGENASE E1 COMPONENT BETA SUBUNIT"/>
    <property type="match status" value="1"/>
</dbReference>
<protein>
    <submittedName>
        <fullName evidence="5">Pyruvate dehydrogenase (Lipoamide)</fullName>
        <ecNumber evidence="5">1.2.4.1</ecNumber>
    </submittedName>
</protein>
<dbReference type="SMART" id="SM00861">
    <property type="entry name" value="Transket_pyr"/>
    <property type="match status" value="1"/>
</dbReference>